<dbReference type="Pfam" id="PF13538">
    <property type="entry name" value="UvrD_C_2"/>
    <property type="match status" value="1"/>
</dbReference>
<dbReference type="Pfam" id="PF14520">
    <property type="entry name" value="HHH_5"/>
    <property type="match status" value="1"/>
</dbReference>
<evidence type="ECO:0000259" key="6">
    <source>
        <dbReference type="SMART" id="SM00382"/>
    </source>
</evidence>
<dbReference type="Pfam" id="PF13245">
    <property type="entry name" value="AAA_19"/>
    <property type="match status" value="1"/>
</dbReference>
<dbReference type="CDD" id="cd17933">
    <property type="entry name" value="DEXSc_RecD-like"/>
    <property type="match status" value="1"/>
</dbReference>
<comment type="function">
    <text evidence="3">DNA-dependent ATPase and ATP-dependent 5'-3' DNA helicase. Has no activity on blunt DNA or DNA with 3'-overhangs, requires at least 10 bases of 5'-ssDNA for helicase activity.</text>
</comment>
<dbReference type="EMBL" id="CP024955">
    <property type="protein sequence ID" value="ATY86038.1"/>
    <property type="molecule type" value="Genomic_DNA"/>
</dbReference>
<dbReference type="InterPro" id="IPR010994">
    <property type="entry name" value="RuvA_2-like"/>
</dbReference>
<keyword evidence="3" id="KW-0238">DNA-binding</keyword>
<accession>A0A2K8N9L6</accession>
<evidence type="ECO:0000256" key="2">
    <source>
        <dbReference type="ARBA" id="ARBA00022840"/>
    </source>
</evidence>
<dbReference type="PANTHER" id="PTHR43788:SF6">
    <property type="entry name" value="DNA HELICASE B"/>
    <property type="match status" value="1"/>
</dbReference>
<feature type="region of interest" description="Disordered" evidence="4">
    <location>
        <begin position="302"/>
        <end position="346"/>
    </location>
</feature>
<feature type="domain" description="Helix-hairpin-helix DNA-binding motif class 1" evidence="5">
    <location>
        <begin position="179"/>
        <end position="198"/>
    </location>
</feature>
<gene>
    <name evidence="3" type="primary">recD2</name>
    <name evidence="7" type="ORF">CVV65_14785</name>
</gene>
<dbReference type="InterPro" id="IPR050534">
    <property type="entry name" value="Coronavir_polyprotein_1ab"/>
</dbReference>
<dbReference type="Gene3D" id="2.30.30.940">
    <property type="match status" value="1"/>
</dbReference>
<dbReference type="CDD" id="cd18809">
    <property type="entry name" value="SF1_C_RecD"/>
    <property type="match status" value="1"/>
</dbReference>
<feature type="binding site" evidence="3">
    <location>
        <begin position="373"/>
        <end position="377"/>
    </location>
    <ligand>
        <name>ATP</name>
        <dbReference type="ChEBI" id="CHEBI:30616"/>
    </ligand>
</feature>
<keyword evidence="3" id="KW-0413">Isomerase</keyword>
<evidence type="ECO:0000256" key="1">
    <source>
        <dbReference type="ARBA" id="ARBA00022741"/>
    </source>
</evidence>
<dbReference type="RefSeq" id="WP_100668789.1">
    <property type="nucleotide sequence ID" value="NZ_CP024955.1"/>
</dbReference>
<feature type="compositionally biased region" description="Low complexity" evidence="4">
    <location>
        <begin position="330"/>
        <end position="341"/>
    </location>
</feature>
<dbReference type="GO" id="GO:0005524">
    <property type="term" value="F:ATP binding"/>
    <property type="evidence" value="ECO:0007669"/>
    <property type="project" value="UniProtKB-UniRule"/>
</dbReference>
<dbReference type="InterPro" id="IPR029493">
    <property type="entry name" value="RecD2-like_HHH"/>
</dbReference>
<keyword evidence="3" id="KW-0378">Hydrolase</keyword>
<dbReference type="InterPro" id="IPR003593">
    <property type="entry name" value="AAA+_ATPase"/>
</dbReference>
<evidence type="ECO:0000259" key="5">
    <source>
        <dbReference type="SMART" id="SM00278"/>
    </source>
</evidence>
<dbReference type="PANTHER" id="PTHR43788">
    <property type="entry name" value="DNA2/NAM7 HELICASE FAMILY MEMBER"/>
    <property type="match status" value="1"/>
</dbReference>
<evidence type="ECO:0000313" key="7">
    <source>
        <dbReference type="EMBL" id="ATY86038.1"/>
    </source>
</evidence>
<dbReference type="GO" id="GO:0006281">
    <property type="term" value="P:DNA repair"/>
    <property type="evidence" value="ECO:0007669"/>
    <property type="project" value="InterPro"/>
</dbReference>
<dbReference type="SMART" id="SM00382">
    <property type="entry name" value="AAA"/>
    <property type="match status" value="1"/>
</dbReference>
<dbReference type="Pfam" id="PF23139">
    <property type="entry name" value="OB_YrrC"/>
    <property type="match status" value="1"/>
</dbReference>
<sequence>MVVGVVERVTYASEDGRFTVFVLRPENGGPEVTAVARQQVRAGERLRLTGRWKHHPRFGAQLDCLHVVSLAPNSREGLIRFLGGGLIRGVGPKTAERLVDHFGQDILRVIEDEPGRLREVEGIGARKAEQIADGYREHRQMRDLMMFLQDKGVGPGLAGRIWRTFGHDALAVVQQTPYRLAEEVWGIGFATADRIAREVGIARDDPGRLQAGVLYVLMQGAEEGHTCLPEDRLVERSVRLLESPPDAVKGAMADLIARRRVYGSVVTGERGGVYYSPAVYYHAERGAAQRLTAMTLWSATEAGPLGPKETSPAADKEDGTSPGPEGCRTASSDSPAPFDSPEGGRDVILTPEQFEAVRAAAEAPLVVITGGPGTGKTTVLREILRRLEEQGRKVELAAPTGRAAKRLEESTERPAKTLHRLLEAGHVEGRGLRFQRHESRPIEADAVVVDECSMMDTLLLYALLRALVPGTRLILVGDAHQLPSVGPGQVLEDIIASGLARVVRLTRVFRQASESGIVRNAYRILEGQLPELRSPEGDWFWLERRDPEALAREVVSLYVRRLPTFIGGDGEIQVLTPMRRGPLGVEGLNPRLQGEVNPPGPDKPEVQAGGKVFRLGDRVMQVRNDYQKEVFNGDVGRVVEIDPEERDMTVEYPDPAGPRRVLYRDGEWDDLQLAYALSVHKSQGSEYDAVVIPVVPAHTVVLERALLYTAVTRAKRLVVLLGDRRALQRAIARVRGHSRSTLLAARLRGEVEDLIPGG</sequence>
<proteinExistence type="inferred from homology"/>
<dbReference type="InterPro" id="IPR027417">
    <property type="entry name" value="P-loop_NTPase"/>
</dbReference>
<dbReference type="SMART" id="SM00278">
    <property type="entry name" value="HhH1"/>
    <property type="match status" value="3"/>
</dbReference>
<keyword evidence="1 3" id="KW-0547">Nucleotide-binding</keyword>
<dbReference type="InterPro" id="IPR027785">
    <property type="entry name" value="UvrD-like_helicase_C"/>
</dbReference>
<name>A0A2K8N9L6_9BACL</name>
<comment type="catalytic activity">
    <reaction evidence="3">
        <text>ATP + H2O = ADP + phosphate + H(+)</text>
        <dbReference type="Rhea" id="RHEA:13065"/>
        <dbReference type="ChEBI" id="CHEBI:15377"/>
        <dbReference type="ChEBI" id="CHEBI:15378"/>
        <dbReference type="ChEBI" id="CHEBI:30616"/>
        <dbReference type="ChEBI" id="CHEBI:43474"/>
        <dbReference type="ChEBI" id="CHEBI:456216"/>
        <dbReference type="EC" id="5.6.2.3"/>
    </reaction>
</comment>
<dbReference type="InterPro" id="IPR041451">
    <property type="entry name" value="RecD2_SH13"/>
</dbReference>
<dbReference type="GO" id="GO:0043139">
    <property type="term" value="F:5'-3' DNA helicase activity"/>
    <property type="evidence" value="ECO:0007669"/>
    <property type="project" value="UniProtKB-UniRule"/>
</dbReference>
<feature type="domain" description="AAA+ ATPase" evidence="6">
    <location>
        <begin position="362"/>
        <end position="509"/>
    </location>
</feature>
<comment type="similarity">
    <text evidence="3">Belongs to the RecD family. RecD2 subfamily.</text>
</comment>
<dbReference type="Pfam" id="PF14490">
    <property type="entry name" value="HHH_RecD2"/>
    <property type="match status" value="1"/>
</dbReference>
<dbReference type="Proteomes" id="UP000231932">
    <property type="component" value="Chromosome"/>
</dbReference>
<keyword evidence="2 3" id="KW-0067">ATP-binding</keyword>
<dbReference type="AlphaFoldDB" id="A0A2K8N9L6"/>
<evidence type="ECO:0000256" key="4">
    <source>
        <dbReference type="SAM" id="MobiDB-lite"/>
    </source>
</evidence>
<dbReference type="InterPro" id="IPR006345">
    <property type="entry name" value="RecD2"/>
</dbReference>
<dbReference type="GO" id="GO:0006310">
    <property type="term" value="P:DNA recombination"/>
    <property type="evidence" value="ECO:0007669"/>
    <property type="project" value="InterPro"/>
</dbReference>
<dbReference type="InterPro" id="IPR055446">
    <property type="entry name" value="RecD2_N_OB"/>
</dbReference>
<dbReference type="KEGG" id="kyr:CVV65_14785"/>
<dbReference type="SUPFAM" id="SSF52540">
    <property type="entry name" value="P-loop containing nucleoside triphosphate hydrolases"/>
    <property type="match status" value="2"/>
</dbReference>
<organism evidence="7 8">
    <name type="scientific">Kyrpidia spormannii</name>
    <dbReference type="NCBI Taxonomy" id="2055160"/>
    <lineage>
        <taxon>Bacteria</taxon>
        <taxon>Bacillati</taxon>
        <taxon>Bacillota</taxon>
        <taxon>Bacilli</taxon>
        <taxon>Bacillales</taxon>
        <taxon>Alicyclobacillaceae</taxon>
        <taxon>Kyrpidia</taxon>
    </lineage>
</organism>
<dbReference type="GO" id="GO:0016887">
    <property type="term" value="F:ATP hydrolysis activity"/>
    <property type="evidence" value="ECO:0007669"/>
    <property type="project" value="RHEA"/>
</dbReference>
<dbReference type="Gene3D" id="1.10.10.2220">
    <property type="match status" value="1"/>
</dbReference>
<dbReference type="Pfam" id="PF18335">
    <property type="entry name" value="SH3_13"/>
    <property type="match status" value="1"/>
</dbReference>
<dbReference type="EC" id="5.6.2.3" evidence="3"/>
<dbReference type="Gene3D" id="1.10.150.20">
    <property type="entry name" value="5' to 3' exonuclease, C-terminal subdomain"/>
    <property type="match status" value="1"/>
</dbReference>
<reference evidence="8" key="1">
    <citation type="submission" date="2017-11" db="EMBL/GenBank/DDBJ databases">
        <title>Complete Genome Sequence of Kyrpidia sp. Strain EA-1, a thermophilic, hydrogen-oxidizing Bacterium, isolated from the Azores.</title>
        <authorList>
            <person name="Reiner J.E."/>
            <person name="Lapp C.J."/>
            <person name="Bunk B."/>
            <person name="Gescher J."/>
        </authorList>
    </citation>
    <scope>NUCLEOTIDE SEQUENCE [LARGE SCALE GENOMIC DNA]</scope>
    <source>
        <strain evidence="8">EA-1</strain>
    </source>
</reference>
<dbReference type="GO" id="GO:0003677">
    <property type="term" value="F:DNA binding"/>
    <property type="evidence" value="ECO:0007669"/>
    <property type="project" value="UniProtKB-UniRule"/>
</dbReference>
<dbReference type="HAMAP" id="MF_01488">
    <property type="entry name" value="RecD2"/>
    <property type="match status" value="1"/>
</dbReference>
<evidence type="ECO:0000313" key="8">
    <source>
        <dbReference type="Proteomes" id="UP000231932"/>
    </source>
</evidence>
<feature type="domain" description="Helix-hairpin-helix DNA-binding motif class 1" evidence="5">
    <location>
        <begin position="87"/>
        <end position="101"/>
    </location>
</feature>
<evidence type="ECO:0000256" key="3">
    <source>
        <dbReference type="HAMAP-Rule" id="MF_01488"/>
    </source>
</evidence>
<keyword evidence="8" id="KW-1185">Reference proteome</keyword>
<protein>
    <recommendedName>
        <fullName evidence="3">ATP-dependent RecD2 DNA helicase</fullName>
        <ecNumber evidence="3">5.6.2.3</ecNumber>
    </recommendedName>
    <alternativeName>
        <fullName evidence="3">DNA 5'-3' helicase subunit RecD2</fullName>
    </alternativeName>
</protein>
<dbReference type="InterPro" id="IPR003583">
    <property type="entry name" value="Hlx-hairpin-Hlx_DNA-bd_motif"/>
</dbReference>
<dbReference type="SUPFAM" id="SSF47781">
    <property type="entry name" value="RuvA domain 2-like"/>
    <property type="match status" value="1"/>
</dbReference>
<keyword evidence="3 7" id="KW-0347">Helicase</keyword>
<feature type="domain" description="Helix-hairpin-helix DNA-binding motif class 1" evidence="5">
    <location>
        <begin position="115"/>
        <end position="134"/>
    </location>
</feature>
<dbReference type="Gene3D" id="3.40.50.300">
    <property type="entry name" value="P-loop containing nucleotide triphosphate hydrolases"/>
    <property type="match status" value="2"/>
</dbReference>